<feature type="transmembrane region" description="Helical" evidence="2">
    <location>
        <begin position="6"/>
        <end position="36"/>
    </location>
</feature>
<sequence>MVWLAVAVGVVVMVVYTGVSGVVFAFVVLVVGVSVWRRVLRDSGNSAQEDIQKAITDLKTQLALLNEKVDAIKKMLEV</sequence>
<dbReference type="Proteomes" id="UP000240569">
    <property type="component" value="Unassembled WGS sequence"/>
</dbReference>
<comment type="caution">
    <text evidence="3">The sequence shown here is derived from an EMBL/GenBank/DDBJ whole genome shotgun (WGS) entry which is preliminary data.</text>
</comment>
<keyword evidence="1" id="KW-0175">Coiled coil</keyword>
<gene>
    <name evidence="3" type="ORF">B9Q02_05115</name>
</gene>
<accession>A0A2R6AHC2</accession>
<organism evidence="3 4">
    <name type="scientific">Candidatus Marsarchaeota G1 archaeon BE_D</name>
    <dbReference type="NCBI Taxonomy" id="1978156"/>
    <lineage>
        <taxon>Archaea</taxon>
        <taxon>Candidatus Marsarchaeota</taxon>
        <taxon>Candidatus Marsarchaeota group 1</taxon>
    </lineage>
</organism>
<feature type="coiled-coil region" evidence="1">
    <location>
        <begin position="48"/>
        <end position="75"/>
    </location>
</feature>
<evidence type="ECO:0000256" key="2">
    <source>
        <dbReference type="SAM" id="Phobius"/>
    </source>
</evidence>
<evidence type="ECO:0000256" key="1">
    <source>
        <dbReference type="SAM" id="Coils"/>
    </source>
</evidence>
<name>A0A2R6AHC2_9ARCH</name>
<dbReference type="EMBL" id="NEXD01000022">
    <property type="protein sequence ID" value="PSN85748.1"/>
    <property type="molecule type" value="Genomic_DNA"/>
</dbReference>
<proteinExistence type="predicted"/>
<dbReference type="AlphaFoldDB" id="A0A2R6AHC2"/>
<evidence type="ECO:0000313" key="3">
    <source>
        <dbReference type="EMBL" id="PSN85748.1"/>
    </source>
</evidence>
<keyword evidence="2" id="KW-0812">Transmembrane</keyword>
<protein>
    <submittedName>
        <fullName evidence="3">Uncharacterized protein</fullName>
    </submittedName>
</protein>
<keyword evidence="2" id="KW-0472">Membrane</keyword>
<keyword evidence="2" id="KW-1133">Transmembrane helix</keyword>
<evidence type="ECO:0000313" key="4">
    <source>
        <dbReference type="Proteomes" id="UP000240569"/>
    </source>
</evidence>
<reference evidence="3 4" key="1">
    <citation type="submission" date="2017-04" db="EMBL/GenBank/DDBJ databases">
        <title>Novel microbial lineages endemic to geothermal iron-oxide mats fill important gaps in the evolutionary history of Archaea.</title>
        <authorList>
            <person name="Jay Z.J."/>
            <person name="Beam J.P."/>
            <person name="Dlakic M."/>
            <person name="Rusch D.B."/>
            <person name="Kozubal M.A."/>
            <person name="Inskeep W.P."/>
        </authorList>
    </citation>
    <scope>NUCLEOTIDE SEQUENCE [LARGE SCALE GENOMIC DNA]</scope>
    <source>
        <strain evidence="3">BE_D</strain>
    </source>
</reference>